<evidence type="ECO:0000313" key="5">
    <source>
        <dbReference type="Proteomes" id="UP000094801"/>
    </source>
</evidence>
<evidence type="ECO:0000313" key="4">
    <source>
        <dbReference type="EMBL" id="ODV87407.1"/>
    </source>
</evidence>
<feature type="region of interest" description="Disordered" evidence="2">
    <location>
        <begin position="81"/>
        <end position="102"/>
    </location>
</feature>
<dbReference type="InterPro" id="IPR039327">
    <property type="entry name" value="CON7-like"/>
</dbReference>
<dbReference type="EMBL" id="KV453848">
    <property type="protein sequence ID" value="ODV87407.1"/>
    <property type="molecule type" value="Genomic_DNA"/>
</dbReference>
<feature type="compositionally biased region" description="Low complexity" evidence="2">
    <location>
        <begin position="81"/>
        <end position="93"/>
    </location>
</feature>
<dbReference type="STRING" id="983967.A0A1E4T6L6"/>
<keyword evidence="1" id="KW-0479">Metal-binding</keyword>
<proteinExistence type="predicted"/>
<dbReference type="OrthoDB" id="1939603at2759"/>
<dbReference type="Gene3D" id="3.30.160.60">
    <property type="entry name" value="Classic Zinc Finger"/>
    <property type="match status" value="1"/>
</dbReference>
<dbReference type="GO" id="GO:0008270">
    <property type="term" value="F:zinc ion binding"/>
    <property type="evidence" value="ECO:0007669"/>
    <property type="project" value="UniProtKB-KW"/>
</dbReference>
<keyword evidence="5" id="KW-1185">Reference proteome</keyword>
<feature type="compositionally biased region" description="Low complexity" evidence="2">
    <location>
        <begin position="365"/>
        <end position="374"/>
    </location>
</feature>
<feature type="compositionally biased region" description="Low complexity" evidence="2">
    <location>
        <begin position="381"/>
        <end position="429"/>
    </location>
</feature>
<keyword evidence="1" id="KW-0862">Zinc</keyword>
<dbReference type="PROSITE" id="PS50157">
    <property type="entry name" value="ZINC_FINGER_C2H2_2"/>
    <property type="match status" value="1"/>
</dbReference>
<dbReference type="GO" id="GO:0006355">
    <property type="term" value="P:regulation of DNA-templated transcription"/>
    <property type="evidence" value="ECO:0007669"/>
    <property type="project" value="InterPro"/>
</dbReference>
<name>A0A1E4T6L6_9ASCO</name>
<evidence type="ECO:0000256" key="1">
    <source>
        <dbReference type="PROSITE-ProRule" id="PRU00042"/>
    </source>
</evidence>
<feature type="compositionally biased region" description="Basic residues" evidence="2">
    <location>
        <begin position="271"/>
        <end position="280"/>
    </location>
</feature>
<dbReference type="PANTHER" id="PTHR36167">
    <property type="entry name" value="C2H2 FINGER DOMAIN TRANSCRIPTION FACTOR (EUROFUNG)-RELATED"/>
    <property type="match status" value="1"/>
</dbReference>
<dbReference type="Proteomes" id="UP000094801">
    <property type="component" value="Unassembled WGS sequence"/>
</dbReference>
<feature type="domain" description="C2H2-type" evidence="3">
    <location>
        <begin position="215"/>
        <end position="246"/>
    </location>
</feature>
<feature type="compositionally biased region" description="Polar residues" evidence="2">
    <location>
        <begin position="175"/>
        <end position="184"/>
    </location>
</feature>
<dbReference type="AlphaFoldDB" id="A0A1E4T6L6"/>
<evidence type="ECO:0000256" key="2">
    <source>
        <dbReference type="SAM" id="MobiDB-lite"/>
    </source>
</evidence>
<dbReference type="PANTHER" id="PTHR36167:SF3">
    <property type="entry name" value="C2H2 FINGER DOMAIN TRANSCRIPTION FACTOR (EUROFUNG)-RELATED"/>
    <property type="match status" value="1"/>
</dbReference>
<dbReference type="PROSITE" id="PS00028">
    <property type="entry name" value="ZINC_FINGER_C2H2_1"/>
    <property type="match status" value="1"/>
</dbReference>
<feature type="region of interest" description="Disordered" evidence="2">
    <location>
        <begin position="271"/>
        <end position="337"/>
    </location>
</feature>
<feature type="region of interest" description="Disordered" evidence="2">
    <location>
        <begin position="365"/>
        <end position="429"/>
    </location>
</feature>
<feature type="compositionally biased region" description="Polar residues" evidence="2">
    <location>
        <begin position="190"/>
        <end position="199"/>
    </location>
</feature>
<evidence type="ECO:0000259" key="3">
    <source>
        <dbReference type="PROSITE" id="PS50157"/>
    </source>
</evidence>
<reference evidence="5" key="1">
    <citation type="submission" date="2016-04" db="EMBL/GenBank/DDBJ databases">
        <title>Comparative genomics of biotechnologically important yeasts.</title>
        <authorList>
            <consortium name="DOE Joint Genome Institute"/>
            <person name="Riley R."/>
            <person name="Haridas S."/>
            <person name="Wolfe K.H."/>
            <person name="Lopes M.R."/>
            <person name="Hittinger C.T."/>
            <person name="Goker M."/>
            <person name="Salamov A."/>
            <person name="Wisecaver J."/>
            <person name="Long T.M."/>
            <person name="Aerts A.L."/>
            <person name="Barry K."/>
            <person name="Choi C."/>
            <person name="Clum A."/>
            <person name="Coughlan A.Y."/>
            <person name="Deshpande S."/>
            <person name="Douglass A.P."/>
            <person name="Hanson S.J."/>
            <person name="Klenk H.-P."/>
            <person name="Labutti K."/>
            <person name="Lapidus A."/>
            <person name="Lindquist E."/>
            <person name="Lipzen A."/>
            <person name="Meier-Kolthoff J.P."/>
            <person name="Ohm R.A."/>
            <person name="Otillar R.P."/>
            <person name="Pangilinan J."/>
            <person name="Peng Y."/>
            <person name="Rokas A."/>
            <person name="Rosa C.A."/>
            <person name="Scheuner C."/>
            <person name="Sibirny A.A."/>
            <person name="Slot J.C."/>
            <person name="Stielow J.B."/>
            <person name="Sun H."/>
            <person name="Kurtzman C.P."/>
            <person name="Blackwell M."/>
            <person name="Grigoriev I.V."/>
            <person name="Jeffries T.W."/>
        </authorList>
    </citation>
    <scope>NUCLEOTIDE SEQUENCE [LARGE SCALE GENOMIC DNA]</scope>
    <source>
        <strain evidence="5">NRRL YB-2248</strain>
    </source>
</reference>
<feature type="region of interest" description="Disordered" evidence="2">
    <location>
        <begin position="161"/>
        <end position="208"/>
    </location>
</feature>
<sequence>MSSSASTLQQSFERSSSKVITENRSPVSPQLPRNSLGLTSSGHLYLPSPVGSIYPVPNLPLNSHGLQLEERPLLPHSQPRLLLNVSSSPPNSNQLGDPYPSPRLNRYLSYPQPQHEKPNPVEIGSMLAPFPSTNQYQAPKAHSISTYSASSSGYQQMKVSQPQPFTYPAPAQRYPTASSVSPASDYSIVSPPSTTNQNEANKRKRRKAHEVERLYKCNFESCSKSYGTLNHLNSHIILQNHGQKRMPSEFRDLREELKRKRKIEKARARLTGRGIYRHSPHNYQYDDDSYEYHSEEESQQRSASNESHFNIAPSSIVPPLSHYRKFTRPGPENQFQLRSDHDNHVQLNPSQPHHRYHQYHHQPLFSHHQQQQELQLHDQQYHQQQQQQQQLLQQNQYQHQHQNQHQNQHQPPMYKPYQSQSPSQSLPQHQSRYFYAREQREGYYRGASHLPPLQVKAQHPEPFQQGNLIHYY</sequence>
<dbReference type="InterPro" id="IPR013087">
    <property type="entry name" value="Znf_C2H2_type"/>
</dbReference>
<feature type="region of interest" description="Disordered" evidence="2">
    <location>
        <begin position="1"/>
        <end position="36"/>
    </location>
</feature>
<accession>A0A1E4T6L6</accession>
<feature type="compositionally biased region" description="Basic and acidic residues" evidence="2">
    <location>
        <begin position="290"/>
        <end position="299"/>
    </location>
</feature>
<gene>
    <name evidence="4" type="ORF">CANARDRAFT_5943</name>
</gene>
<protein>
    <recommendedName>
        <fullName evidence="3">C2H2-type domain-containing protein</fullName>
    </recommendedName>
</protein>
<organism evidence="4 5">
    <name type="scientific">[Candida] arabinofermentans NRRL YB-2248</name>
    <dbReference type="NCBI Taxonomy" id="983967"/>
    <lineage>
        <taxon>Eukaryota</taxon>
        <taxon>Fungi</taxon>
        <taxon>Dikarya</taxon>
        <taxon>Ascomycota</taxon>
        <taxon>Saccharomycotina</taxon>
        <taxon>Pichiomycetes</taxon>
        <taxon>Pichiales</taxon>
        <taxon>Pichiaceae</taxon>
        <taxon>Ogataea</taxon>
        <taxon>Ogataea/Candida clade</taxon>
    </lineage>
</organism>
<keyword evidence="1" id="KW-0863">Zinc-finger</keyword>